<dbReference type="PANTHER" id="PTHR11129">
    <property type="entry name" value="PROTEIN FARNESYLTRANSFERASE ALPHA SUBUNIT/RAB GERANYLGERANYL TRANSFERASE ALPHA SUBUNIT"/>
    <property type="match status" value="1"/>
</dbReference>
<keyword evidence="2 6" id="KW-0637">Prenyltransferase</keyword>
<dbReference type="RefSeq" id="XP_035324596.1">
    <property type="nucleotide sequence ID" value="XM_035463172.1"/>
</dbReference>
<feature type="compositionally biased region" description="Low complexity" evidence="7">
    <location>
        <begin position="94"/>
        <end position="112"/>
    </location>
</feature>
<dbReference type="InterPro" id="IPR002088">
    <property type="entry name" value="Prenyl_trans_a"/>
</dbReference>
<dbReference type="OrthoDB" id="1658at2759"/>
<feature type="region of interest" description="Disordered" evidence="7">
    <location>
        <begin position="1"/>
        <end position="21"/>
    </location>
</feature>
<dbReference type="Proteomes" id="UP000749293">
    <property type="component" value="Unassembled WGS sequence"/>
</dbReference>
<comment type="caution">
    <text evidence="8">The sequence shown here is derived from an EMBL/GenBank/DDBJ whole genome shotgun (WGS) entry which is preliminary data.</text>
</comment>
<organism evidence="8 9">
    <name type="scientific">Geosmithia morbida</name>
    <dbReference type="NCBI Taxonomy" id="1094350"/>
    <lineage>
        <taxon>Eukaryota</taxon>
        <taxon>Fungi</taxon>
        <taxon>Dikarya</taxon>
        <taxon>Ascomycota</taxon>
        <taxon>Pezizomycotina</taxon>
        <taxon>Sordariomycetes</taxon>
        <taxon>Hypocreomycetidae</taxon>
        <taxon>Hypocreales</taxon>
        <taxon>Bionectriaceae</taxon>
        <taxon>Geosmithia</taxon>
    </lineage>
</organism>
<dbReference type="EC" id="2.5.1.60" evidence="6"/>
<dbReference type="SUPFAM" id="SSF48439">
    <property type="entry name" value="Protein prenylyltransferase"/>
    <property type="match status" value="1"/>
</dbReference>
<evidence type="ECO:0000256" key="4">
    <source>
        <dbReference type="ARBA" id="ARBA00022737"/>
    </source>
</evidence>
<proteinExistence type="inferred from homology"/>
<accession>A0A9P5D8X4</accession>
<dbReference type="GeneID" id="55967420"/>
<dbReference type="AlphaFoldDB" id="A0A9P5D8X4"/>
<evidence type="ECO:0000256" key="6">
    <source>
        <dbReference type="RuleBase" id="RU367120"/>
    </source>
</evidence>
<dbReference type="PANTHER" id="PTHR11129:SF2">
    <property type="entry name" value="GERANYLGERANYL TRANSFERASE TYPE-2 SUBUNIT ALPHA"/>
    <property type="match status" value="1"/>
</dbReference>
<dbReference type="GO" id="GO:0004663">
    <property type="term" value="F:Rab geranylgeranyltransferase activity"/>
    <property type="evidence" value="ECO:0007669"/>
    <property type="project" value="UniProtKB-UniRule"/>
</dbReference>
<dbReference type="Pfam" id="PF01239">
    <property type="entry name" value="PPTA"/>
    <property type="match status" value="4"/>
</dbReference>
<evidence type="ECO:0000256" key="1">
    <source>
        <dbReference type="ARBA" id="ARBA00006734"/>
    </source>
</evidence>
<comment type="function">
    <text evidence="6">Catalyzes the transfer of a geranyl-geranyl moiety from geranyl-geranyl pyrophosphate to cysteines occuring in specific C-terminal amino acid sequences.</text>
</comment>
<keyword evidence="4" id="KW-0677">Repeat</keyword>
<dbReference type="PROSITE" id="PS51147">
    <property type="entry name" value="PFTA"/>
    <property type="match status" value="5"/>
</dbReference>
<reference evidence="8" key="1">
    <citation type="submission" date="2020-03" db="EMBL/GenBank/DDBJ databases">
        <title>Site-based positive gene gene selection in Geosmithia morbida across the United States reveals a broad range of putative effectors and factors for local host and environmental adapation.</title>
        <authorList>
            <person name="Onufrak A."/>
            <person name="Murdoch R.W."/>
            <person name="Gazis R."/>
            <person name="Huff M."/>
            <person name="Staton M."/>
            <person name="Klingeman W."/>
            <person name="Hadziabdic D."/>
        </authorList>
    </citation>
    <scope>NUCLEOTIDE SEQUENCE</scope>
    <source>
        <strain evidence="8">1262</strain>
    </source>
</reference>
<evidence type="ECO:0000256" key="7">
    <source>
        <dbReference type="SAM" id="MobiDB-lite"/>
    </source>
</evidence>
<comment type="catalytic activity">
    <reaction evidence="5 6">
        <text>geranylgeranyl diphosphate + L-cysteinyl-[protein] = S-geranylgeranyl-L-cysteinyl-[protein] + diphosphate</text>
        <dbReference type="Rhea" id="RHEA:21240"/>
        <dbReference type="Rhea" id="RHEA-COMP:10131"/>
        <dbReference type="Rhea" id="RHEA-COMP:11537"/>
        <dbReference type="ChEBI" id="CHEBI:29950"/>
        <dbReference type="ChEBI" id="CHEBI:33019"/>
        <dbReference type="ChEBI" id="CHEBI:57533"/>
        <dbReference type="ChEBI" id="CHEBI:86021"/>
        <dbReference type="EC" id="2.5.1.60"/>
    </reaction>
</comment>
<dbReference type="Gene3D" id="1.25.40.120">
    <property type="entry name" value="Protein prenylyltransferase"/>
    <property type="match status" value="2"/>
</dbReference>
<sequence>MSGHGGVARSTQPRTEEQRRIDLDKISHYRDLENQVRKKTSQKDYSQETLDLTSKLLRLNPEYYTIWNIRRRCITYGFSSGQSGGSHLPKESQTSSPKTTPPLSSATSLSASSAKTLSSLELQTAGKSGTTAEADKGYKEDREVIKTELTFTVPLLMEFPKCYWIWSHRLWALNQSIERLPVPVARKVWEEELGLVGKLLHRDSRNFHAWGYRRYVVEKLESAQLDGSSRAESEFEYTTKMIHNDLSNFSAWHHRSQIIPRLLNERKATDDDRRKFLESELSLIREGLNVGPEDQSLWFYHQFLVSNITDKPNSRTIAPNLTDAERRLYVEREIDEIKDFLEDYQDIKWIYEALVQYSIALPPSQDGAQDNSDDWVPWLKKLRELDPQRSGRWNDLGK</sequence>
<dbReference type="GO" id="GO:0097354">
    <property type="term" value="P:prenylation"/>
    <property type="evidence" value="ECO:0007669"/>
    <property type="project" value="UniProtKB-UniRule"/>
</dbReference>
<comment type="similarity">
    <text evidence="1 6">Belongs to the protein prenyltransferase subunit alpha family.</text>
</comment>
<keyword evidence="9" id="KW-1185">Reference proteome</keyword>
<protein>
    <recommendedName>
        <fullName evidence="6">Geranylgeranyl transferase type-2 subunit alpha</fullName>
        <ecNumber evidence="6">2.5.1.60</ecNumber>
    </recommendedName>
    <alternativeName>
        <fullName evidence="6">Geranylgeranyl transferase type II subunit alpha</fullName>
    </alternativeName>
</protein>
<dbReference type="GO" id="GO:0005968">
    <property type="term" value="C:Rab-protein geranylgeranyltransferase complex"/>
    <property type="evidence" value="ECO:0007669"/>
    <property type="project" value="TreeGrafter"/>
</dbReference>
<keyword evidence="3 6" id="KW-0808">Transferase</keyword>
<name>A0A9P5D8X4_9HYPO</name>
<evidence type="ECO:0000256" key="2">
    <source>
        <dbReference type="ARBA" id="ARBA00022602"/>
    </source>
</evidence>
<evidence type="ECO:0000313" key="8">
    <source>
        <dbReference type="EMBL" id="KAF4125944.1"/>
    </source>
</evidence>
<dbReference type="EMBL" id="JAANYQ010000002">
    <property type="protein sequence ID" value="KAF4125944.1"/>
    <property type="molecule type" value="Genomic_DNA"/>
</dbReference>
<feature type="region of interest" description="Disordered" evidence="7">
    <location>
        <begin position="84"/>
        <end position="112"/>
    </location>
</feature>
<gene>
    <name evidence="8" type="ORF">GMORB2_1190</name>
</gene>
<evidence type="ECO:0000256" key="5">
    <source>
        <dbReference type="ARBA" id="ARBA00047658"/>
    </source>
</evidence>
<evidence type="ECO:0000256" key="3">
    <source>
        <dbReference type="ARBA" id="ARBA00022679"/>
    </source>
</evidence>
<evidence type="ECO:0000313" key="9">
    <source>
        <dbReference type="Proteomes" id="UP000749293"/>
    </source>
</evidence>